<feature type="region of interest" description="Disordered" evidence="1">
    <location>
        <begin position="865"/>
        <end position="915"/>
    </location>
</feature>
<keyword evidence="3" id="KW-1185">Reference proteome</keyword>
<dbReference type="Pfam" id="PF18758">
    <property type="entry name" value="KDZ"/>
    <property type="match status" value="1"/>
</dbReference>
<dbReference type="EMBL" id="JBANRG010000101">
    <property type="protein sequence ID" value="KAK7435868.1"/>
    <property type="molecule type" value="Genomic_DNA"/>
</dbReference>
<dbReference type="PANTHER" id="PTHR33096:SF1">
    <property type="entry name" value="CXC1-LIKE CYSTEINE CLUSTER ASSOCIATED WITH KDZ TRANSPOSASES DOMAIN-CONTAINING PROTEIN"/>
    <property type="match status" value="1"/>
</dbReference>
<name>A0ABR1INK6_9AGAR</name>
<comment type="caution">
    <text evidence="2">The sequence shown here is derived from an EMBL/GenBank/DDBJ whole genome shotgun (WGS) entry which is preliminary data.</text>
</comment>
<sequence length="915" mass="106988">MPSKRKLAVRGPDHLRNDLKASYTKAFTPTQQRLHKENLAKRIRSKPAVIEPASLDAYTIEEHWSHIQVEDDAEFDDDSVPIDASFRSQHGSEWEDEEPLGLEQQIYYQAQRDFKKMYYRDYRKRRDKIEIDQQRWSAQLDDMVIAYMDYCYRHRQGASFEDDVVEFEITKVTDFFAAYDVFLAVKNGIRKRVRQVLGRDGPNWRALNSCPPCQYTLEGEAPLGIDFMGAMDGNNSLKRVERRDPSFDTDTPGRLRERSDPRIGGGDYFILEEEVDKWDEKNWPNLEGYKPPSAQSKSGKERGECEDRWDNMKDRHTAIEFGSFKQTGVFIAVCRHKFLLWIMDMVKSGEKRKYGLAILHRFLTAVREERVRRGLPPSIGKKAFGYDIGCQFKGTVEKSPLAELAAAENLKILIGILHGHAHGRLCQIDNLMTYVEGAGIEDLEACERYFSQSNALASATRYASEFHRRQMIAEYAYHQDNFETYANLSKFIYNNYRQALEILQTNDVVARGMRAAGLTKAEEIEQWLEEEKDYLRTRQQPTERDNLVVEYYAKLVALAKCRKVLSEARSVIQQYDPNDPSDKTALAVERKMRQEREKEWMLLEDVQGLETRLEIKDRWLSESEDWKRAEEMARKLEYQKTVDRLEGLVVARLFELARMNMAGTGYKMRRHLGQALKTRSQAIKEALKKYNEAAARLSPPRNPIEWEDIVEQTYLSELDFLRETREDVRDKAWAKPANRVLMTQFFKLFRADEELARLHIEIKRLVTYMKEERDYLTSMEVIVSETDPALAYQIFQYRWERERFNGLHRMRLRQIYKLKGFDPQNLRYFSVGLGLRRQTAMGWPHGPAQREDDLFALDREEEEVRRQKELDRRTGGGQEDPSELGEEDWESEGEEEEEEAEASTTALLGVAIDKA</sequence>
<feature type="compositionally biased region" description="Basic and acidic residues" evidence="1">
    <location>
        <begin position="865"/>
        <end position="874"/>
    </location>
</feature>
<feature type="compositionally biased region" description="Acidic residues" evidence="1">
    <location>
        <begin position="880"/>
        <end position="901"/>
    </location>
</feature>
<dbReference type="InterPro" id="IPR040521">
    <property type="entry name" value="KDZ"/>
</dbReference>
<protein>
    <submittedName>
        <fullName evidence="2">Uncharacterized protein</fullName>
    </submittedName>
</protein>
<evidence type="ECO:0000313" key="3">
    <source>
        <dbReference type="Proteomes" id="UP001498398"/>
    </source>
</evidence>
<proteinExistence type="predicted"/>
<reference evidence="2 3" key="1">
    <citation type="submission" date="2024-01" db="EMBL/GenBank/DDBJ databases">
        <title>A draft genome for the cacao thread blight pathogen Marasmiellus scandens.</title>
        <authorList>
            <person name="Baruah I.K."/>
            <person name="Leung J."/>
            <person name="Bukari Y."/>
            <person name="Amoako-Attah I."/>
            <person name="Meinhardt L.W."/>
            <person name="Bailey B.A."/>
            <person name="Cohen S.P."/>
        </authorList>
    </citation>
    <scope>NUCLEOTIDE SEQUENCE [LARGE SCALE GENOMIC DNA]</scope>
    <source>
        <strain evidence="2 3">GH-19</strain>
    </source>
</reference>
<gene>
    <name evidence="2" type="ORF">VKT23_019399</name>
</gene>
<feature type="region of interest" description="Disordered" evidence="1">
    <location>
        <begin position="238"/>
        <end position="258"/>
    </location>
</feature>
<evidence type="ECO:0000313" key="2">
    <source>
        <dbReference type="EMBL" id="KAK7435868.1"/>
    </source>
</evidence>
<dbReference type="Proteomes" id="UP001498398">
    <property type="component" value="Unassembled WGS sequence"/>
</dbReference>
<dbReference type="PANTHER" id="PTHR33096">
    <property type="entry name" value="CXC2 DOMAIN-CONTAINING PROTEIN"/>
    <property type="match status" value="1"/>
</dbReference>
<organism evidence="2 3">
    <name type="scientific">Marasmiellus scandens</name>
    <dbReference type="NCBI Taxonomy" id="2682957"/>
    <lineage>
        <taxon>Eukaryota</taxon>
        <taxon>Fungi</taxon>
        <taxon>Dikarya</taxon>
        <taxon>Basidiomycota</taxon>
        <taxon>Agaricomycotina</taxon>
        <taxon>Agaricomycetes</taxon>
        <taxon>Agaricomycetidae</taxon>
        <taxon>Agaricales</taxon>
        <taxon>Marasmiineae</taxon>
        <taxon>Omphalotaceae</taxon>
        <taxon>Marasmiellus</taxon>
    </lineage>
</organism>
<accession>A0ABR1INK6</accession>
<evidence type="ECO:0000256" key="1">
    <source>
        <dbReference type="SAM" id="MobiDB-lite"/>
    </source>
</evidence>